<sequence length="469" mass="50542">MTNPLPTAIIGGGPVALAAAAQLVRRKLPFMLFEGGTQIGASVLSWRHVRMFSPWTFNIDSAAKELLLESGWIAPPQDEMPTGEELVKLYLEPLSELAPLKPNIHLESTVKAIYRKGFDKMKTAGRERAPFIVEYERQGRLLRAEASAVIDATGTWLTPNPIGASGSTAEGEKEFARQIAYGIPDSIGSNRDRYAGKNIVVVGSGHSAIQSLTLLHELKLQVPATTIHWALRKNAVTDAFGGGENDGLPARGELGTRANQYVQSGNVLVHAPFLIHRLTKDLATNKITLHGTKSDRDYAIDKIDEVIVAAGSRPDFSFLRELRYAADSVVESVPQLAELIDPNLHSCGTVRPHGEAELRQPEKNFYLVGSKSYGRAPTFLLATGYEQVRSVVAALAGDYEAAREVKLQLPETGVCSVPKPSASVTESAGCCGPQLKKQSFKPLAVSNSSSCRSPVNEEAQSPSCGSSTC</sequence>
<dbReference type="Pfam" id="PF13738">
    <property type="entry name" value="Pyr_redox_3"/>
    <property type="match status" value="1"/>
</dbReference>
<gene>
    <name evidence="3" type="ORF">BCM02_10836</name>
</gene>
<evidence type="ECO:0000256" key="2">
    <source>
        <dbReference type="SAM" id="MobiDB-lite"/>
    </source>
</evidence>
<dbReference type="Proteomes" id="UP000323257">
    <property type="component" value="Unassembled WGS sequence"/>
</dbReference>
<name>A0A5S5C1P1_9BACL</name>
<dbReference type="Gene3D" id="3.50.50.60">
    <property type="entry name" value="FAD/NAD(P)-binding domain"/>
    <property type="match status" value="1"/>
</dbReference>
<reference evidence="3 4" key="1">
    <citation type="submission" date="2019-07" db="EMBL/GenBank/DDBJ databases">
        <title>Genomic Encyclopedia of Type Strains, Phase III (KMG-III): the genomes of soil and plant-associated and newly described type strains.</title>
        <authorList>
            <person name="Whitman W."/>
        </authorList>
    </citation>
    <scope>NUCLEOTIDE SEQUENCE [LARGE SCALE GENOMIC DNA]</scope>
    <source>
        <strain evidence="3 4">BL24</strain>
    </source>
</reference>
<protein>
    <submittedName>
        <fullName evidence="3">Thioredoxin reductase</fullName>
    </submittedName>
</protein>
<dbReference type="InterPro" id="IPR036188">
    <property type="entry name" value="FAD/NAD-bd_sf"/>
</dbReference>
<proteinExistence type="predicted"/>
<dbReference type="PRINTS" id="PR00368">
    <property type="entry name" value="FADPNR"/>
</dbReference>
<organism evidence="3 4">
    <name type="scientific">Paenibacillus methanolicus</name>
    <dbReference type="NCBI Taxonomy" id="582686"/>
    <lineage>
        <taxon>Bacteria</taxon>
        <taxon>Bacillati</taxon>
        <taxon>Bacillota</taxon>
        <taxon>Bacilli</taxon>
        <taxon>Bacillales</taxon>
        <taxon>Paenibacillaceae</taxon>
        <taxon>Paenibacillus</taxon>
    </lineage>
</organism>
<evidence type="ECO:0000256" key="1">
    <source>
        <dbReference type="ARBA" id="ARBA00023002"/>
    </source>
</evidence>
<keyword evidence="4" id="KW-1185">Reference proteome</keyword>
<dbReference type="GO" id="GO:0004497">
    <property type="term" value="F:monooxygenase activity"/>
    <property type="evidence" value="ECO:0007669"/>
    <property type="project" value="TreeGrafter"/>
</dbReference>
<dbReference type="SUPFAM" id="SSF51905">
    <property type="entry name" value="FAD/NAD(P)-binding domain"/>
    <property type="match status" value="1"/>
</dbReference>
<feature type="region of interest" description="Disordered" evidence="2">
    <location>
        <begin position="447"/>
        <end position="469"/>
    </location>
</feature>
<dbReference type="PANTHER" id="PTHR43539">
    <property type="entry name" value="FLAVIN-BINDING MONOOXYGENASE-LIKE PROTEIN (AFU_ORTHOLOGUE AFUA_4G09220)"/>
    <property type="match status" value="1"/>
</dbReference>
<accession>A0A5S5C1P1</accession>
<dbReference type="RefSeq" id="WP_148931015.1">
    <property type="nucleotide sequence ID" value="NZ_VNHS01000008.1"/>
</dbReference>
<dbReference type="AlphaFoldDB" id="A0A5S5C1P1"/>
<keyword evidence="1" id="KW-0560">Oxidoreductase</keyword>
<evidence type="ECO:0000313" key="3">
    <source>
        <dbReference type="EMBL" id="TYP72382.1"/>
    </source>
</evidence>
<comment type="caution">
    <text evidence="3">The sequence shown here is derived from an EMBL/GenBank/DDBJ whole genome shotgun (WGS) entry which is preliminary data.</text>
</comment>
<evidence type="ECO:0000313" key="4">
    <source>
        <dbReference type="Proteomes" id="UP000323257"/>
    </source>
</evidence>
<dbReference type="OrthoDB" id="9773233at2"/>
<dbReference type="GO" id="GO:0050660">
    <property type="term" value="F:flavin adenine dinucleotide binding"/>
    <property type="evidence" value="ECO:0007669"/>
    <property type="project" value="TreeGrafter"/>
</dbReference>
<dbReference type="InterPro" id="IPR050982">
    <property type="entry name" value="Auxin_biosynth/cation_transpt"/>
</dbReference>
<dbReference type="PANTHER" id="PTHR43539:SF78">
    <property type="entry name" value="FLAVIN-CONTAINING MONOOXYGENASE"/>
    <property type="match status" value="1"/>
</dbReference>
<dbReference type="EMBL" id="VNHS01000008">
    <property type="protein sequence ID" value="TYP72382.1"/>
    <property type="molecule type" value="Genomic_DNA"/>
</dbReference>